<keyword evidence="1" id="KW-0833">Ubl conjugation pathway</keyword>
<feature type="non-terminal residue" evidence="3">
    <location>
        <position position="172"/>
    </location>
</feature>
<protein>
    <submittedName>
        <fullName evidence="3">Ubiquitin-conjugating enzyme/RWD-like protein</fullName>
    </submittedName>
</protein>
<dbReference type="EMBL" id="MCFL01000003">
    <property type="protein sequence ID" value="ORZ40428.1"/>
    <property type="molecule type" value="Genomic_DNA"/>
</dbReference>
<dbReference type="PANTHER" id="PTHR24067">
    <property type="entry name" value="UBIQUITIN-CONJUGATING ENZYME E2"/>
    <property type="match status" value="1"/>
</dbReference>
<evidence type="ECO:0000259" key="2">
    <source>
        <dbReference type="PROSITE" id="PS50127"/>
    </source>
</evidence>
<dbReference type="Proteomes" id="UP000193411">
    <property type="component" value="Unassembled WGS sequence"/>
</dbReference>
<name>A0A1Y2I0N9_9FUNG</name>
<dbReference type="InterPro" id="IPR000608">
    <property type="entry name" value="UBC"/>
</dbReference>
<dbReference type="InterPro" id="IPR016135">
    <property type="entry name" value="UBQ-conjugating_enzyme/RWD"/>
</dbReference>
<proteinExistence type="predicted"/>
<dbReference type="AlphaFoldDB" id="A0A1Y2I0N9"/>
<dbReference type="CDD" id="cd23805">
    <property type="entry name" value="UBCc_UBE2T"/>
    <property type="match status" value="1"/>
</dbReference>
<reference evidence="3 4" key="1">
    <citation type="submission" date="2016-07" db="EMBL/GenBank/DDBJ databases">
        <title>Pervasive Adenine N6-methylation of Active Genes in Fungi.</title>
        <authorList>
            <consortium name="DOE Joint Genome Institute"/>
            <person name="Mondo S.J."/>
            <person name="Dannebaum R.O."/>
            <person name="Kuo R.C."/>
            <person name="Labutti K."/>
            <person name="Haridas S."/>
            <person name="Kuo A."/>
            <person name="Salamov A."/>
            <person name="Ahrendt S.R."/>
            <person name="Lipzen A."/>
            <person name="Sullivan W."/>
            <person name="Andreopoulos W.B."/>
            <person name="Clum A."/>
            <person name="Lindquist E."/>
            <person name="Daum C."/>
            <person name="Ramamoorthy G.K."/>
            <person name="Gryganskyi A."/>
            <person name="Culley D."/>
            <person name="Magnuson J.K."/>
            <person name="James T.Y."/>
            <person name="O'Malley M.A."/>
            <person name="Stajich J.E."/>
            <person name="Spatafora J.W."/>
            <person name="Visel A."/>
            <person name="Grigoriev I.V."/>
        </authorList>
    </citation>
    <scope>NUCLEOTIDE SEQUENCE [LARGE SCALE GENOMIC DNA]</scope>
    <source>
        <strain evidence="3 4">PL171</strain>
    </source>
</reference>
<comment type="caution">
    <text evidence="3">The sequence shown here is derived from an EMBL/GenBank/DDBJ whole genome shotgun (WGS) entry which is preliminary data.</text>
</comment>
<gene>
    <name evidence="3" type="ORF">BCR44DRAFT_1386496</name>
</gene>
<dbReference type="SMART" id="SM00212">
    <property type="entry name" value="UBCc"/>
    <property type="match status" value="1"/>
</dbReference>
<evidence type="ECO:0000256" key="1">
    <source>
        <dbReference type="ARBA" id="ARBA00022786"/>
    </source>
</evidence>
<feature type="domain" description="UBC core" evidence="2">
    <location>
        <begin position="6"/>
        <end position="172"/>
    </location>
</feature>
<dbReference type="Pfam" id="PF00179">
    <property type="entry name" value="UQ_con"/>
    <property type="match status" value="1"/>
</dbReference>
<dbReference type="InterPro" id="IPR050113">
    <property type="entry name" value="Ub_conjugating_enzyme"/>
</dbReference>
<accession>A0A1Y2I0N9</accession>
<sequence>MATTGIPKARLVAELKKLRDDPSDGVRCWPRDTHPNSDGASFTFDQDGGFLLDVSMTGPAGTPYEGGVFQLACRLPPNYPVAPPHVKFLTRVYHPNMDSDGRICIPVLKEGNEPDRWNPVKCNIRSALAQIRQLLAEPNPHDPLDADAARLLMENGAEFQRKAKEYTKMYAT</sequence>
<dbReference type="Gene3D" id="3.10.110.10">
    <property type="entry name" value="Ubiquitin Conjugating Enzyme"/>
    <property type="match status" value="1"/>
</dbReference>
<dbReference type="STRING" id="765915.A0A1Y2I0N9"/>
<evidence type="ECO:0000313" key="3">
    <source>
        <dbReference type="EMBL" id="ORZ40428.1"/>
    </source>
</evidence>
<dbReference type="OrthoDB" id="9978460at2759"/>
<dbReference type="PROSITE" id="PS50127">
    <property type="entry name" value="UBC_2"/>
    <property type="match status" value="1"/>
</dbReference>
<keyword evidence="4" id="KW-1185">Reference proteome</keyword>
<organism evidence="3 4">
    <name type="scientific">Catenaria anguillulae PL171</name>
    <dbReference type="NCBI Taxonomy" id="765915"/>
    <lineage>
        <taxon>Eukaryota</taxon>
        <taxon>Fungi</taxon>
        <taxon>Fungi incertae sedis</taxon>
        <taxon>Blastocladiomycota</taxon>
        <taxon>Blastocladiomycetes</taxon>
        <taxon>Blastocladiales</taxon>
        <taxon>Catenariaceae</taxon>
        <taxon>Catenaria</taxon>
    </lineage>
</organism>
<dbReference type="SUPFAM" id="SSF54495">
    <property type="entry name" value="UBC-like"/>
    <property type="match status" value="1"/>
</dbReference>
<evidence type="ECO:0000313" key="4">
    <source>
        <dbReference type="Proteomes" id="UP000193411"/>
    </source>
</evidence>